<organism evidence="2">
    <name type="scientific">Octactis speculum</name>
    <dbReference type="NCBI Taxonomy" id="3111310"/>
    <lineage>
        <taxon>Eukaryota</taxon>
        <taxon>Sar</taxon>
        <taxon>Stramenopiles</taxon>
        <taxon>Ochrophyta</taxon>
        <taxon>Dictyochophyceae</taxon>
        <taxon>Dictyochales</taxon>
        <taxon>Dictyochaceae</taxon>
        <taxon>Octactis</taxon>
    </lineage>
</organism>
<gene>
    <name evidence="2" type="ORF">DSPE1174_LOCUS20806</name>
</gene>
<accession>A0A7S2DBL6</accession>
<dbReference type="EMBL" id="HBGS01040455">
    <property type="protein sequence ID" value="CAD9449615.1"/>
    <property type="molecule type" value="Transcribed_RNA"/>
</dbReference>
<evidence type="ECO:0000256" key="1">
    <source>
        <dbReference type="SAM" id="MobiDB-lite"/>
    </source>
</evidence>
<feature type="compositionally biased region" description="Basic and acidic residues" evidence="1">
    <location>
        <begin position="101"/>
        <end position="115"/>
    </location>
</feature>
<reference evidence="2" key="1">
    <citation type="submission" date="2021-01" db="EMBL/GenBank/DDBJ databases">
        <authorList>
            <person name="Corre E."/>
            <person name="Pelletier E."/>
            <person name="Niang G."/>
            <person name="Scheremetjew M."/>
            <person name="Finn R."/>
            <person name="Kale V."/>
            <person name="Holt S."/>
            <person name="Cochrane G."/>
            <person name="Meng A."/>
            <person name="Brown T."/>
            <person name="Cohen L."/>
        </authorList>
    </citation>
    <scope>NUCLEOTIDE SEQUENCE</scope>
    <source>
        <strain evidence="2">CCMP1381</strain>
    </source>
</reference>
<protein>
    <submittedName>
        <fullName evidence="2">Uncharacterized protein</fullName>
    </submittedName>
</protein>
<proteinExistence type="predicted"/>
<evidence type="ECO:0000313" key="2">
    <source>
        <dbReference type="EMBL" id="CAD9449615.1"/>
    </source>
</evidence>
<feature type="compositionally biased region" description="Polar residues" evidence="1">
    <location>
        <begin position="117"/>
        <end position="141"/>
    </location>
</feature>
<name>A0A7S2DBL6_9STRA</name>
<dbReference type="AlphaFoldDB" id="A0A7S2DBL6"/>
<feature type="region of interest" description="Disordered" evidence="1">
    <location>
        <begin position="86"/>
        <end position="155"/>
    </location>
</feature>
<feature type="compositionally biased region" description="Polar residues" evidence="1">
    <location>
        <begin position="18"/>
        <end position="41"/>
    </location>
</feature>
<sequence>MREQSDGNPGDYMRSPAEVNSSDGHSDMCQATKTVINNTTSADRDLEPTKILDACNTDGSHSTPAVNSNTVDLHLSNQSEEVNLLPSKHSEAKDGNLSIHMLEHSDKTPGDDLRASSEVNSSGRHSSTLQETETIMSNTTPAEDLESTKELELRT</sequence>
<feature type="compositionally biased region" description="Basic and acidic residues" evidence="1">
    <location>
        <begin position="146"/>
        <end position="155"/>
    </location>
</feature>
<feature type="region of interest" description="Disordered" evidence="1">
    <location>
        <begin position="1"/>
        <end position="48"/>
    </location>
</feature>